<evidence type="ECO:0000259" key="1">
    <source>
        <dbReference type="PROSITE" id="PS50181"/>
    </source>
</evidence>
<dbReference type="Pfam" id="PF00646">
    <property type="entry name" value="F-box"/>
    <property type="match status" value="1"/>
</dbReference>
<dbReference type="PANTHER" id="PTHR31672">
    <property type="entry name" value="BNACNNG10540D PROTEIN"/>
    <property type="match status" value="1"/>
</dbReference>
<keyword evidence="3" id="KW-1185">Reference proteome</keyword>
<evidence type="ECO:0000313" key="2">
    <source>
        <dbReference type="EMBL" id="CAI9274975.1"/>
    </source>
</evidence>
<dbReference type="CDD" id="cd22157">
    <property type="entry name" value="F-box_AtFBW1-like"/>
    <property type="match status" value="1"/>
</dbReference>
<dbReference type="SUPFAM" id="SSF50965">
    <property type="entry name" value="Galactose oxidase, central domain"/>
    <property type="match status" value="1"/>
</dbReference>
<dbReference type="InterPro" id="IPR017451">
    <property type="entry name" value="F-box-assoc_interact_dom"/>
</dbReference>
<dbReference type="SMART" id="SM00256">
    <property type="entry name" value="FBOX"/>
    <property type="match status" value="1"/>
</dbReference>
<dbReference type="AlphaFoldDB" id="A0AA36DXK5"/>
<dbReference type="Gene3D" id="1.20.1280.50">
    <property type="match status" value="1"/>
</dbReference>
<dbReference type="PANTHER" id="PTHR31672:SF13">
    <property type="entry name" value="F-BOX PROTEIN CPR30-LIKE"/>
    <property type="match status" value="1"/>
</dbReference>
<dbReference type="Pfam" id="PF07734">
    <property type="entry name" value="FBA_1"/>
    <property type="match status" value="1"/>
</dbReference>
<gene>
    <name evidence="2" type="ORF">LSALG_LOCUS15022</name>
</gene>
<organism evidence="2 3">
    <name type="scientific">Lactuca saligna</name>
    <name type="common">Willowleaf lettuce</name>
    <dbReference type="NCBI Taxonomy" id="75948"/>
    <lineage>
        <taxon>Eukaryota</taxon>
        <taxon>Viridiplantae</taxon>
        <taxon>Streptophyta</taxon>
        <taxon>Embryophyta</taxon>
        <taxon>Tracheophyta</taxon>
        <taxon>Spermatophyta</taxon>
        <taxon>Magnoliopsida</taxon>
        <taxon>eudicotyledons</taxon>
        <taxon>Gunneridae</taxon>
        <taxon>Pentapetalae</taxon>
        <taxon>asterids</taxon>
        <taxon>campanulids</taxon>
        <taxon>Asterales</taxon>
        <taxon>Asteraceae</taxon>
        <taxon>Cichorioideae</taxon>
        <taxon>Cichorieae</taxon>
        <taxon>Lactucinae</taxon>
        <taxon>Lactuca</taxon>
    </lineage>
</organism>
<dbReference type="InterPro" id="IPR036047">
    <property type="entry name" value="F-box-like_dom_sf"/>
</dbReference>
<dbReference type="Proteomes" id="UP001177003">
    <property type="component" value="Chromosome 3"/>
</dbReference>
<dbReference type="SUPFAM" id="SSF81383">
    <property type="entry name" value="F-box domain"/>
    <property type="match status" value="1"/>
</dbReference>
<dbReference type="NCBIfam" id="TIGR01640">
    <property type="entry name" value="F_box_assoc_1"/>
    <property type="match status" value="1"/>
</dbReference>
<dbReference type="InterPro" id="IPR001810">
    <property type="entry name" value="F-box_dom"/>
</dbReference>
<protein>
    <recommendedName>
        <fullName evidence="1">F-box domain-containing protein</fullName>
    </recommendedName>
</protein>
<dbReference type="InterPro" id="IPR050796">
    <property type="entry name" value="SCF_F-box_component"/>
</dbReference>
<sequence length="384" mass="44332">MPLIEPLIFFPQVRNYLPQIEVPMECEDTIRIPPEIISNILYRLPAKSLGRFRCVSKDWLSLISEPQFIKTHQNTRNRSQLIFVSNHRPLYTLPFHHDEAEAVLEPTKILLESHHTDFNLHGSCNGLVLVSAHTFASVHVLVVLNPTTKEFVELPASDYEMINASSEIEIMYGFGYDSLTDDYKVVTISYFHYNYLIPPDDMAIHVYSLRTNTWRRVTDSPYDHSYGRSLPGVLVNGSLHWVAMKDSDHVPVVLAFSLADEKFSELPSPSLHEDVDIMYRNDCKLVVLDGKLAVFMEDEVWLMTEYGVRESWTKILVHGIHEIPMVEPMIFYDNGKFLLVIRDLMLIYDIKERSFCKSGNVSWNMKDLKVRGSYVESLVSPKFI</sequence>
<reference evidence="2" key="1">
    <citation type="submission" date="2023-04" db="EMBL/GenBank/DDBJ databases">
        <authorList>
            <person name="Vijverberg K."/>
            <person name="Xiong W."/>
            <person name="Schranz E."/>
        </authorList>
    </citation>
    <scope>NUCLEOTIDE SEQUENCE</scope>
</reference>
<dbReference type="EMBL" id="OX465079">
    <property type="protein sequence ID" value="CAI9274975.1"/>
    <property type="molecule type" value="Genomic_DNA"/>
</dbReference>
<feature type="domain" description="F-box" evidence="1">
    <location>
        <begin position="26"/>
        <end position="72"/>
    </location>
</feature>
<proteinExistence type="predicted"/>
<name>A0AA36DXK5_LACSI</name>
<accession>A0AA36DXK5</accession>
<evidence type="ECO:0000313" key="3">
    <source>
        <dbReference type="Proteomes" id="UP001177003"/>
    </source>
</evidence>
<dbReference type="InterPro" id="IPR011043">
    <property type="entry name" value="Gal_Oxase/kelch_b-propeller"/>
</dbReference>
<dbReference type="InterPro" id="IPR006527">
    <property type="entry name" value="F-box-assoc_dom_typ1"/>
</dbReference>
<dbReference type="PROSITE" id="PS50181">
    <property type="entry name" value="FBOX"/>
    <property type="match status" value="1"/>
</dbReference>